<protein>
    <submittedName>
        <fullName evidence="1">Uncharacterized protein</fullName>
    </submittedName>
</protein>
<dbReference type="AlphaFoldDB" id="A0A0A9BXA5"/>
<name>A0A0A9BXA5_ARUDO</name>
<organism evidence="1">
    <name type="scientific">Arundo donax</name>
    <name type="common">Giant reed</name>
    <name type="synonym">Donax arundinaceus</name>
    <dbReference type="NCBI Taxonomy" id="35708"/>
    <lineage>
        <taxon>Eukaryota</taxon>
        <taxon>Viridiplantae</taxon>
        <taxon>Streptophyta</taxon>
        <taxon>Embryophyta</taxon>
        <taxon>Tracheophyta</taxon>
        <taxon>Spermatophyta</taxon>
        <taxon>Magnoliopsida</taxon>
        <taxon>Liliopsida</taxon>
        <taxon>Poales</taxon>
        <taxon>Poaceae</taxon>
        <taxon>PACMAD clade</taxon>
        <taxon>Arundinoideae</taxon>
        <taxon>Arundineae</taxon>
        <taxon>Arundo</taxon>
    </lineage>
</organism>
<proteinExistence type="predicted"/>
<reference evidence="1" key="1">
    <citation type="submission" date="2014-09" db="EMBL/GenBank/DDBJ databases">
        <authorList>
            <person name="Magalhaes I.L.F."/>
            <person name="Oliveira U."/>
            <person name="Santos F.R."/>
            <person name="Vidigal T.H.D.A."/>
            <person name="Brescovit A.D."/>
            <person name="Santos A.J."/>
        </authorList>
    </citation>
    <scope>NUCLEOTIDE SEQUENCE</scope>
    <source>
        <tissue evidence="1">Shoot tissue taken approximately 20 cm above the soil surface</tissue>
    </source>
</reference>
<dbReference type="EMBL" id="GBRH01229959">
    <property type="protein sequence ID" value="JAD67936.1"/>
    <property type="molecule type" value="Transcribed_RNA"/>
</dbReference>
<sequence>MNTKMLQETICFILSVLSNSLKLHLFNV</sequence>
<accession>A0A0A9BXA5</accession>
<evidence type="ECO:0000313" key="1">
    <source>
        <dbReference type="EMBL" id="JAD67936.1"/>
    </source>
</evidence>
<reference evidence="1" key="2">
    <citation type="journal article" date="2015" name="Data Brief">
        <title>Shoot transcriptome of the giant reed, Arundo donax.</title>
        <authorList>
            <person name="Barrero R.A."/>
            <person name="Guerrero F.D."/>
            <person name="Moolhuijzen P."/>
            <person name="Goolsby J.A."/>
            <person name="Tidwell J."/>
            <person name="Bellgard S.E."/>
            <person name="Bellgard M.I."/>
        </authorList>
    </citation>
    <scope>NUCLEOTIDE SEQUENCE</scope>
    <source>
        <tissue evidence="1">Shoot tissue taken approximately 20 cm above the soil surface</tissue>
    </source>
</reference>